<dbReference type="InterPro" id="IPR011990">
    <property type="entry name" value="TPR-like_helical_dom_sf"/>
</dbReference>
<gene>
    <name evidence="3" type="ORF">MELLADRAFT_117311</name>
</gene>
<evidence type="ECO:0000313" key="4">
    <source>
        <dbReference type="Proteomes" id="UP000001072"/>
    </source>
</evidence>
<dbReference type="AlphaFoldDB" id="F4RVU2"/>
<evidence type="ECO:0000256" key="1">
    <source>
        <dbReference type="ARBA" id="ARBA00005351"/>
    </source>
</evidence>
<dbReference type="InterPro" id="IPR007317">
    <property type="entry name" value="GET4"/>
</dbReference>
<dbReference type="eggNOG" id="KOG3024">
    <property type="taxonomic scope" value="Eukaryota"/>
</dbReference>
<feature type="region of interest" description="Disordered" evidence="2">
    <location>
        <begin position="338"/>
        <end position="369"/>
    </location>
</feature>
<dbReference type="STRING" id="747676.F4RVU2"/>
<dbReference type="InParanoid" id="F4RVU2"/>
<organism evidence="4">
    <name type="scientific">Melampsora larici-populina (strain 98AG31 / pathotype 3-4-7)</name>
    <name type="common">Poplar leaf rust fungus</name>
    <dbReference type="NCBI Taxonomy" id="747676"/>
    <lineage>
        <taxon>Eukaryota</taxon>
        <taxon>Fungi</taxon>
        <taxon>Dikarya</taxon>
        <taxon>Basidiomycota</taxon>
        <taxon>Pucciniomycotina</taxon>
        <taxon>Pucciniomycetes</taxon>
        <taxon>Pucciniales</taxon>
        <taxon>Melampsoraceae</taxon>
        <taxon>Melampsora</taxon>
    </lineage>
</organism>
<dbReference type="Proteomes" id="UP000001072">
    <property type="component" value="Unassembled WGS sequence"/>
</dbReference>
<sequence length="369" mass="40591">MPTPSLARTLKSILNLVDQEEWYAAHQKYRTSAARLLKSNEPQSIQDAISLLFEGSKLLLQRHQLGSGTDLGLMLIRDVYVSRSYPYTEEERHKLLNLIALIGAKDNWRKMIIDSSISYSTTSPDFPSGDPALHFSIGEIYAKEKRWDLAEIHLLSAGDQDSAKSLSNVLWSWSILEKDLQEKSLGRYAGRGVIGYLEIGSITSAKSFLEDFLNKSIKRFPNLLVDSIEIKLKSDNFQPIQIFSLPSLNFLQLLILTCQIGPGSLPSGLPAPIGHTGPTIGKAVFQAMVGRYSRVEKWIGSNQIKESLDLIAEMYFGIKPQRQSGNILNDLMGSLFSGGGPPGPASQGSNRGSQIRGKPSSGISTPALD</sequence>
<dbReference type="Pfam" id="PF04190">
    <property type="entry name" value="GET4"/>
    <property type="match status" value="1"/>
</dbReference>
<dbReference type="FunCoup" id="F4RVU2">
    <property type="interactions" value="428"/>
</dbReference>
<dbReference type="HOGENOM" id="CLU_046061_0_2_1"/>
<dbReference type="VEuPathDB" id="FungiDB:MELLADRAFT_117311"/>
<protein>
    <submittedName>
        <fullName evidence="3">Uncharacterized protein</fullName>
    </submittedName>
</protein>
<proteinExistence type="inferred from homology"/>
<comment type="similarity">
    <text evidence="1">Belongs to the GET4 family.</text>
</comment>
<dbReference type="EMBL" id="GL883124">
    <property type="protein sequence ID" value="EGG03417.1"/>
    <property type="molecule type" value="Genomic_DNA"/>
</dbReference>
<dbReference type="PANTHER" id="PTHR12875">
    <property type="entry name" value="GOLGI TO ER TRAFFIC PROTEIN 4 HOMOLOG"/>
    <property type="match status" value="1"/>
</dbReference>
<reference evidence="4" key="1">
    <citation type="journal article" date="2011" name="Proc. Natl. Acad. Sci. U.S.A.">
        <title>Obligate biotrophy features unraveled by the genomic analysis of rust fungi.</title>
        <authorList>
            <person name="Duplessis S."/>
            <person name="Cuomo C.A."/>
            <person name="Lin Y.-C."/>
            <person name="Aerts A."/>
            <person name="Tisserant E."/>
            <person name="Veneault-Fourrey C."/>
            <person name="Joly D.L."/>
            <person name="Hacquard S."/>
            <person name="Amselem J."/>
            <person name="Cantarel B.L."/>
            <person name="Chiu R."/>
            <person name="Coutinho P.M."/>
            <person name="Feau N."/>
            <person name="Field M."/>
            <person name="Frey P."/>
            <person name="Gelhaye E."/>
            <person name="Goldberg J."/>
            <person name="Grabherr M.G."/>
            <person name="Kodira C.D."/>
            <person name="Kohler A."/>
            <person name="Kuees U."/>
            <person name="Lindquist E.A."/>
            <person name="Lucas S.M."/>
            <person name="Mago R."/>
            <person name="Mauceli E."/>
            <person name="Morin E."/>
            <person name="Murat C."/>
            <person name="Pangilinan J.L."/>
            <person name="Park R."/>
            <person name="Pearson M."/>
            <person name="Quesneville H."/>
            <person name="Rouhier N."/>
            <person name="Sakthikumar S."/>
            <person name="Salamov A.A."/>
            <person name="Schmutz J."/>
            <person name="Selles B."/>
            <person name="Shapiro H."/>
            <person name="Tanguay P."/>
            <person name="Tuskan G.A."/>
            <person name="Henrissat B."/>
            <person name="Van de Peer Y."/>
            <person name="Rouze P."/>
            <person name="Ellis J.G."/>
            <person name="Dodds P.N."/>
            <person name="Schein J.E."/>
            <person name="Zhong S."/>
            <person name="Hamelin R.C."/>
            <person name="Grigoriev I.V."/>
            <person name="Szabo L.J."/>
            <person name="Martin F."/>
        </authorList>
    </citation>
    <scope>NUCLEOTIDE SEQUENCE [LARGE SCALE GENOMIC DNA]</scope>
    <source>
        <strain evidence="4">98AG31 / pathotype 3-4-7</strain>
    </source>
</reference>
<name>F4RVU2_MELLP</name>
<evidence type="ECO:0000256" key="2">
    <source>
        <dbReference type="SAM" id="MobiDB-lite"/>
    </source>
</evidence>
<dbReference type="GeneID" id="18925991"/>
<accession>F4RVU2</accession>
<dbReference type="RefSeq" id="XP_007413211.1">
    <property type="nucleotide sequence ID" value="XM_007413149.1"/>
</dbReference>
<keyword evidence="4" id="KW-1185">Reference proteome</keyword>
<dbReference type="GO" id="GO:0005829">
    <property type="term" value="C:cytosol"/>
    <property type="evidence" value="ECO:0007669"/>
    <property type="project" value="TreeGrafter"/>
</dbReference>
<evidence type="ECO:0000313" key="3">
    <source>
        <dbReference type="EMBL" id="EGG03417.1"/>
    </source>
</evidence>
<dbReference type="PANTHER" id="PTHR12875:SF0">
    <property type="entry name" value="GOLGI TO ER TRAFFIC PROTEIN 4 HOMOLOG"/>
    <property type="match status" value="1"/>
</dbReference>
<dbReference type="KEGG" id="mlr:MELLADRAFT_117311"/>
<dbReference type="GO" id="GO:0045048">
    <property type="term" value="P:protein insertion into ER membrane"/>
    <property type="evidence" value="ECO:0007669"/>
    <property type="project" value="InterPro"/>
</dbReference>
<dbReference type="Gene3D" id="1.25.40.10">
    <property type="entry name" value="Tetratricopeptide repeat domain"/>
    <property type="match status" value="1"/>
</dbReference>
<dbReference type="OrthoDB" id="10252405at2759"/>